<dbReference type="Proteomes" id="UP001163687">
    <property type="component" value="Chromosome"/>
</dbReference>
<dbReference type="Pfam" id="PF02361">
    <property type="entry name" value="CbiQ"/>
    <property type="match status" value="1"/>
</dbReference>
<sequence length="259" mass="27701">MDIYFYVPGDSILHRLDPRTKMFLLLAVLLLAVATDTPLLPGALVAASLLGAAVARAWPALRRVRVLVGTVFTVSMGMWSLLAQGRTPLLGPVEVESVLFGVATGLKLSAMIVSSVLFLATTRNEEIAAGLIRLGVPYSVGFAFSTALRLVPTFVGAGVTIIQAQKSRGLDVESGGLITRMRKHLPLMVPVFASALRSTNQFAMALESKGFGARPRRTDYLQLRFTLRDWLWSAAAAVGAAVALYLRFTGAGSLSGLVR</sequence>
<proteinExistence type="predicted"/>
<keyword evidence="2 5" id="KW-0812">Transmembrane</keyword>
<keyword evidence="4 5" id="KW-0472">Membrane</keyword>
<organism evidence="6 7">
    <name type="scientific">Caldinitratiruptor microaerophilus</name>
    <dbReference type="NCBI Taxonomy" id="671077"/>
    <lineage>
        <taxon>Bacteria</taxon>
        <taxon>Bacillati</taxon>
        <taxon>Bacillota</taxon>
        <taxon>Clostridia</taxon>
        <taxon>Eubacteriales</taxon>
        <taxon>Symbiobacteriaceae</taxon>
        <taxon>Caldinitratiruptor</taxon>
    </lineage>
</organism>
<reference evidence="6" key="1">
    <citation type="submission" date="2022-03" db="EMBL/GenBank/DDBJ databases">
        <title>Complete genome sequence of Caldinitratiruptor microaerophilus.</title>
        <authorList>
            <person name="Mukaiyama R."/>
            <person name="Nishiyama T."/>
            <person name="Ueda K."/>
        </authorList>
    </citation>
    <scope>NUCLEOTIDE SEQUENCE</scope>
    <source>
        <strain evidence="6">JCM 16183</strain>
    </source>
</reference>
<keyword evidence="7" id="KW-1185">Reference proteome</keyword>
<dbReference type="RefSeq" id="WP_264841976.1">
    <property type="nucleotide sequence ID" value="NZ_AP025628.1"/>
</dbReference>
<accession>A0AA35CL49</accession>
<dbReference type="CDD" id="cd16914">
    <property type="entry name" value="EcfT"/>
    <property type="match status" value="1"/>
</dbReference>
<comment type="subcellular location">
    <subcellularLocation>
        <location evidence="1">Membrane</location>
        <topology evidence="1">Multi-pass membrane protein</topology>
    </subcellularLocation>
</comment>
<evidence type="ECO:0000256" key="3">
    <source>
        <dbReference type="ARBA" id="ARBA00022989"/>
    </source>
</evidence>
<protein>
    <submittedName>
        <fullName evidence="6">Cobalt ABC transporter permease</fullName>
    </submittedName>
</protein>
<evidence type="ECO:0000256" key="1">
    <source>
        <dbReference type="ARBA" id="ARBA00004141"/>
    </source>
</evidence>
<feature type="transmembrane region" description="Helical" evidence="5">
    <location>
        <begin position="131"/>
        <end position="151"/>
    </location>
</feature>
<keyword evidence="3 5" id="KW-1133">Transmembrane helix</keyword>
<feature type="transmembrane region" description="Helical" evidence="5">
    <location>
        <begin position="230"/>
        <end position="248"/>
    </location>
</feature>
<evidence type="ECO:0000256" key="2">
    <source>
        <dbReference type="ARBA" id="ARBA00022692"/>
    </source>
</evidence>
<dbReference type="GO" id="GO:0005886">
    <property type="term" value="C:plasma membrane"/>
    <property type="evidence" value="ECO:0007669"/>
    <property type="project" value="TreeGrafter"/>
</dbReference>
<evidence type="ECO:0000313" key="6">
    <source>
        <dbReference type="EMBL" id="BDG61319.1"/>
    </source>
</evidence>
<gene>
    <name evidence="6" type="ORF">caldi_24090</name>
</gene>
<dbReference type="InterPro" id="IPR003339">
    <property type="entry name" value="ABC/ECF_trnsptr_transmembrane"/>
</dbReference>
<evidence type="ECO:0000256" key="5">
    <source>
        <dbReference type="SAM" id="Phobius"/>
    </source>
</evidence>
<dbReference type="AlphaFoldDB" id="A0AA35CL49"/>
<feature type="transmembrane region" description="Helical" evidence="5">
    <location>
        <begin position="66"/>
        <end position="85"/>
    </location>
</feature>
<evidence type="ECO:0000256" key="4">
    <source>
        <dbReference type="ARBA" id="ARBA00023136"/>
    </source>
</evidence>
<feature type="transmembrane region" description="Helical" evidence="5">
    <location>
        <begin position="23"/>
        <end position="54"/>
    </location>
</feature>
<feature type="transmembrane region" description="Helical" evidence="5">
    <location>
        <begin position="97"/>
        <end position="119"/>
    </location>
</feature>
<dbReference type="KEGG" id="cmic:caldi_24090"/>
<name>A0AA35CL49_9FIRM</name>
<evidence type="ECO:0000313" key="7">
    <source>
        <dbReference type="Proteomes" id="UP001163687"/>
    </source>
</evidence>
<dbReference type="EMBL" id="AP025628">
    <property type="protein sequence ID" value="BDG61319.1"/>
    <property type="molecule type" value="Genomic_DNA"/>
</dbReference>
<dbReference type="PANTHER" id="PTHR33514">
    <property type="entry name" value="PROTEIN ABCI12, CHLOROPLASTIC"/>
    <property type="match status" value="1"/>
</dbReference>
<dbReference type="PANTHER" id="PTHR33514:SF13">
    <property type="entry name" value="PROTEIN ABCI12, CHLOROPLASTIC"/>
    <property type="match status" value="1"/>
</dbReference>